<dbReference type="EMBL" id="JAAZKV010000008">
    <property type="protein sequence ID" value="NMA44380.1"/>
    <property type="molecule type" value="Genomic_DNA"/>
</dbReference>
<protein>
    <recommendedName>
        <fullName evidence="1">DOD-type homing endonuclease domain-containing protein</fullName>
    </recommendedName>
</protein>
<dbReference type="Gene3D" id="3.10.28.10">
    <property type="entry name" value="Homing endonucleases"/>
    <property type="match status" value="1"/>
</dbReference>
<dbReference type="GO" id="GO:0004519">
    <property type="term" value="F:endonuclease activity"/>
    <property type="evidence" value="ECO:0007669"/>
    <property type="project" value="InterPro"/>
</dbReference>
<dbReference type="PROSITE" id="PS50819">
    <property type="entry name" value="INTEIN_ENDONUCLEASE"/>
    <property type="match status" value="1"/>
</dbReference>
<proteinExistence type="predicted"/>
<gene>
    <name evidence="2" type="ORF">GX950_01015</name>
</gene>
<dbReference type="InterPro" id="IPR004042">
    <property type="entry name" value="Intein_endonuc_central"/>
</dbReference>
<sequence length="356" mass="41014">MIDSPAQPANYSRSDYKAPEMGSIMESKILVSEQDLINTYSKEDQFSCQKYFEYKKLVQENPTFGYKKAAKLLGVKQGSTRWWHTEGEKKAIPNPLKVVQKLNEVGLIPFTEKHKDAKIIFNTLGTLFGDGGIDCRFNTVAFISSDIRDIDLWQEDLLKIFPFAVGKTQIVEGGEYGHSYNIRCYDRAVIRFFAALGAPVGDKVSTKYSLPNWIFDSSTESRIAFLDGLLASEVSVPRFRGDPRWAWTKRFCDFCLGLSKIDALEQEHREYLKEIKRLCATIDLTTTPNVRKELCKPTYRKDGNISYGYRIFFQTHHEKVLAFNEKFNLKYAKDKKERLENQVVLAKEHKSLKLIH</sequence>
<comment type="caution">
    <text evidence="2">The sequence shown here is derived from an EMBL/GenBank/DDBJ whole genome shotgun (WGS) entry which is preliminary data.</text>
</comment>
<feature type="domain" description="DOD-type homing endonuclease" evidence="1">
    <location>
        <begin position="123"/>
        <end position="284"/>
    </location>
</feature>
<dbReference type="AlphaFoldDB" id="A0A7K4BYP8"/>
<name>A0A7K4BYP8_9ARCH</name>
<dbReference type="Proteomes" id="UP000526302">
    <property type="component" value="Unassembled WGS sequence"/>
</dbReference>
<reference evidence="2 3" key="1">
    <citation type="journal article" date="2020" name="Biotechnol. Biofuels">
        <title>New insights from the biogas microbiome by comprehensive genome-resolved metagenomics of nearly 1600 species originating from multiple anaerobic digesters.</title>
        <authorList>
            <person name="Campanaro S."/>
            <person name="Treu L."/>
            <person name="Rodriguez-R L.M."/>
            <person name="Kovalovszki A."/>
            <person name="Ziels R.M."/>
            <person name="Maus I."/>
            <person name="Zhu X."/>
            <person name="Kougias P.G."/>
            <person name="Basile A."/>
            <person name="Luo G."/>
            <person name="Schluter A."/>
            <person name="Konstantinidis K.T."/>
            <person name="Angelidaki I."/>
        </authorList>
    </citation>
    <scope>NUCLEOTIDE SEQUENCE [LARGE SCALE GENOMIC DNA]</scope>
    <source>
        <strain evidence="2">AS22ysBPME_79</strain>
    </source>
</reference>
<organism evidence="2 3">
    <name type="scientific">Candidatus Iainarchaeum sp</name>
    <dbReference type="NCBI Taxonomy" id="3101447"/>
    <lineage>
        <taxon>Archaea</taxon>
        <taxon>Candidatus Iainarchaeota</taxon>
        <taxon>Candidatus Iainarchaeia</taxon>
        <taxon>Candidatus Iainarchaeales</taxon>
        <taxon>Candidatus Iainarchaeaceae</taxon>
        <taxon>Candidatus Iainarchaeum</taxon>
    </lineage>
</organism>
<accession>A0A7K4BYP8</accession>
<evidence type="ECO:0000259" key="1">
    <source>
        <dbReference type="PROSITE" id="PS50819"/>
    </source>
</evidence>
<evidence type="ECO:0000313" key="2">
    <source>
        <dbReference type="EMBL" id="NMA44380.1"/>
    </source>
</evidence>
<evidence type="ECO:0000313" key="3">
    <source>
        <dbReference type="Proteomes" id="UP000526302"/>
    </source>
</evidence>
<dbReference type="InterPro" id="IPR027434">
    <property type="entry name" value="Homing_endonucl"/>
</dbReference>